<keyword evidence="1" id="KW-0802">TPR repeat</keyword>
<dbReference type="PROSITE" id="PS50005">
    <property type="entry name" value="TPR"/>
    <property type="match status" value="1"/>
</dbReference>
<evidence type="ECO:0000313" key="2">
    <source>
        <dbReference type="EMBL" id="GJN26061.1"/>
    </source>
</evidence>
<dbReference type="Gene3D" id="3.40.30.10">
    <property type="entry name" value="Glutaredoxin"/>
    <property type="match status" value="1"/>
</dbReference>
<comment type="caution">
    <text evidence="2">The sequence shown here is derived from an EMBL/GenBank/DDBJ whole genome shotgun (WGS) entry which is preliminary data.</text>
</comment>
<proteinExistence type="predicted"/>
<gene>
    <name evidence="2" type="primary">gb13959</name>
    <name evidence="2" type="ORF">PR202_gb13959</name>
</gene>
<organism evidence="2 3">
    <name type="scientific">Eleusine coracana subsp. coracana</name>
    <dbReference type="NCBI Taxonomy" id="191504"/>
    <lineage>
        <taxon>Eukaryota</taxon>
        <taxon>Viridiplantae</taxon>
        <taxon>Streptophyta</taxon>
        <taxon>Embryophyta</taxon>
        <taxon>Tracheophyta</taxon>
        <taxon>Spermatophyta</taxon>
        <taxon>Magnoliopsida</taxon>
        <taxon>Liliopsida</taxon>
        <taxon>Poales</taxon>
        <taxon>Poaceae</taxon>
        <taxon>PACMAD clade</taxon>
        <taxon>Chloridoideae</taxon>
        <taxon>Cynodonteae</taxon>
        <taxon>Eleusininae</taxon>
        <taxon>Eleusine</taxon>
    </lineage>
</organism>
<reference evidence="2" key="1">
    <citation type="journal article" date="2018" name="DNA Res.">
        <title>Multiple hybrid de novo genome assembly of finger millet, an orphan allotetraploid crop.</title>
        <authorList>
            <person name="Hatakeyama M."/>
            <person name="Aluri S."/>
            <person name="Balachadran M.T."/>
            <person name="Sivarajan S.R."/>
            <person name="Patrignani A."/>
            <person name="Gruter S."/>
            <person name="Poveda L."/>
            <person name="Shimizu-Inatsugi R."/>
            <person name="Baeten J."/>
            <person name="Francoijs K.J."/>
            <person name="Nataraja K.N."/>
            <person name="Reddy Y.A.N."/>
            <person name="Phadnis S."/>
            <person name="Ravikumar R.L."/>
            <person name="Schlapbach R."/>
            <person name="Sreeman S.M."/>
            <person name="Shimizu K.K."/>
        </authorList>
    </citation>
    <scope>NUCLEOTIDE SEQUENCE</scope>
</reference>
<dbReference type="InterPro" id="IPR019734">
    <property type="entry name" value="TPR_rpt"/>
</dbReference>
<dbReference type="EMBL" id="BQKI01000079">
    <property type="protein sequence ID" value="GJN26061.1"/>
    <property type="molecule type" value="Genomic_DNA"/>
</dbReference>
<dbReference type="SUPFAM" id="SSF48452">
    <property type="entry name" value="TPR-like"/>
    <property type="match status" value="1"/>
</dbReference>
<dbReference type="CDD" id="cd02980">
    <property type="entry name" value="TRX_Fd_family"/>
    <property type="match status" value="1"/>
</dbReference>
<dbReference type="InterPro" id="IPR011990">
    <property type="entry name" value="TPR-like_helical_dom_sf"/>
</dbReference>
<dbReference type="AlphaFoldDB" id="A0AAV5ETZ6"/>
<reference evidence="2" key="2">
    <citation type="submission" date="2021-12" db="EMBL/GenBank/DDBJ databases">
        <title>Resequencing data analysis of finger millet.</title>
        <authorList>
            <person name="Hatakeyama M."/>
            <person name="Aluri S."/>
            <person name="Balachadran M.T."/>
            <person name="Sivarajan S.R."/>
            <person name="Poveda L."/>
            <person name="Shimizu-Inatsugi R."/>
            <person name="Schlapbach R."/>
            <person name="Sreeman S.M."/>
            <person name="Shimizu K.K."/>
        </authorList>
    </citation>
    <scope>NUCLEOTIDE SEQUENCE</scope>
</reference>
<protein>
    <submittedName>
        <fullName evidence="2">Uncharacterized protein</fullName>
    </submittedName>
</protein>
<sequence>MAVAVTAAAVTTAYHCCSIASPLRRLPPRRRLPPTPRASGDVEIRVCTNRTCARQGGREVLAALAGLAPPRVDVASCGCLGRCGAGPNVAASVAGKGAAVFGHVGTAARGAQLLEHLLGAAEFNATTGLAVLAAKEKAETSLEKGDAAEAEALLTEAIGLNACGGVHLVYSSRSKARLTLGNISGALEDAVDAIRIAPKFTQAHLLHGDALFAMGEYCLAEDAYADALNLDPSIRRSKSYKVRVERLQEKLACVSSST</sequence>
<accession>A0AAV5ETZ6</accession>
<dbReference type="PANTHER" id="PTHR47682:SF1">
    <property type="entry name" value="TETRATRICOPEPTIDE REPEAT (TPR)-CONTAINING PROTEIN"/>
    <property type="match status" value="1"/>
</dbReference>
<evidence type="ECO:0000256" key="1">
    <source>
        <dbReference type="PROSITE-ProRule" id="PRU00339"/>
    </source>
</evidence>
<dbReference type="PANTHER" id="PTHR47682">
    <property type="entry name" value="TETRATRICOPEPTIDE REPEAT (TPR)-CONTAINING PROTEIN"/>
    <property type="match status" value="1"/>
</dbReference>
<keyword evidence="3" id="KW-1185">Reference proteome</keyword>
<dbReference type="InterPro" id="IPR036249">
    <property type="entry name" value="Thioredoxin-like_sf"/>
</dbReference>
<dbReference type="Gene3D" id="1.25.40.10">
    <property type="entry name" value="Tetratricopeptide repeat domain"/>
    <property type="match status" value="1"/>
</dbReference>
<feature type="repeat" description="TPR" evidence="1">
    <location>
        <begin position="201"/>
        <end position="234"/>
    </location>
</feature>
<name>A0AAV5ETZ6_ELECO</name>
<dbReference type="SUPFAM" id="SSF52833">
    <property type="entry name" value="Thioredoxin-like"/>
    <property type="match status" value="1"/>
</dbReference>
<dbReference type="Proteomes" id="UP001054889">
    <property type="component" value="Unassembled WGS sequence"/>
</dbReference>
<evidence type="ECO:0000313" key="3">
    <source>
        <dbReference type="Proteomes" id="UP001054889"/>
    </source>
</evidence>